<sequence length="49" mass="5933">MTLLGQLFYRPMLHLWDWGLSSRNGLTKWIVRWHSHHEVDSGRNQLFPD</sequence>
<protein>
    <submittedName>
        <fullName evidence="1">LOC100002286</fullName>
    </submittedName>
</protein>
<accession>A0A7T8H2X1</accession>
<organism evidence="1 2">
    <name type="scientific">Caligus rogercresseyi</name>
    <name type="common">Sea louse</name>
    <dbReference type="NCBI Taxonomy" id="217165"/>
    <lineage>
        <taxon>Eukaryota</taxon>
        <taxon>Metazoa</taxon>
        <taxon>Ecdysozoa</taxon>
        <taxon>Arthropoda</taxon>
        <taxon>Crustacea</taxon>
        <taxon>Multicrustacea</taxon>
        <taxon>Hexanauplia</taxon>
        <taxon>Copepoda</taxon>
        <taxon>Siphonostomatoida</taxon>
        <taxon>Caligidae</taxon>
        <taxon>Caligus</taxon>
    </lineage>
</organism>
<keyword evidence="2" id="KW-1185">Reference proteome</keyword>
<dbReference type="Proteomes" id="UP000595437">
    <property type="component" value="Chromosome 11"/>
</dbReference>
<reference evidence="2" key="1">
    <citation type="submission" date="2021-01" db="EMBL/GenBank/DDBJ databases">
        <title>Caligus Genome Assembly.</title>
        <authorList>
            <person name="Gallardo-Escarate C."/>
        </authorList>
    </citation>
    <scope>NUCLEOTIDE SEQUENCE [LARGE SCALE GENOMIC DNA]</scope>
</reference>
<gene>
    <name evidence="1" type="ORF">FKW44_016789</name>
</gene>
<evidence type="ECO:0000313" key="1">
    <source>
        <dbReference type="EMBL" id="QQP42196.1"/>
    </source>
</evidence>
<dbReference type="AlphaFoldDB" id="A0A7T8H2X1"/>
<name>A0A7T8H2X1_CALRO</name>
<dbReference type="EMBL" id="CP045900">
    <property type="protein sequence ID" value="QQP42196.1"/>
    <property type="molecule type" value="Genomic_DNA"/>
</dbReference>
<evidence type="ECO:0000313" key="2">
    <source>
        <dbReference type="Proteomes" id="UP000595437"/>
    </source>
</evidence>
<proteinExistence type="predicted"/>